<sequence>MAELQELGRAIAPLLPGAWRYNAIKSKDGNFNEWGSRAILTNDSIRGQGIGIGPYWNKHRFLKIGGLLPGDDWGRSQFTIGVSANRTPEAITGDIKRRLLNEYAAEWMKTQEEYFKQQKEADAWREKVELLDNIIPIYDGYSYHHEKLKRRGRFRFKYGFGNVYSEDFTKLELDLSFNQLVRVMVLLAKMEPD</sequence>
<dbReference type="RefSeq" id="WP_115939375.1">
    <property type="nucleotide sequence ID" value="NZ_QRDW01000017.1"/>
</dbReference>
<name>A0A3D9H3Q6_9PROT</name>
<proteinExistence type="predicted"/>
<evidence type="ECO:0000313" key="1">
    <source>
        <dbReference type="EMBL" id="RED44134.1"/>
    </source>
</evidence>
<reference evidence="1 2" key="1">
    <citation type="submission" date="2018-07" db="EMBL/GenBank/DDBJ databases">
        <title>Genomic Encyclopedia of Type Strains, Phase III (KMG-III): the genomes of soil and plant-associated and newly described type strains.</title>
        <authorList>
            <person name="Whitman W."/>
        </authorList>
    </citation>
    <scope>NUCLEOTIDE SEQUENCE [LARGE SCALE GENOMIC DNA]</scope>
    <source>
        <strain evidence="1 2">CECT 8488</strain>
    </source>
</reference>
<keyword evidence="2" id="KW-1185">Reference proteome</keyword>
<evidence type="ECO:0000313" key="2">
    <source>
        <dbReference type="Proteomes" id="UP000256845"/>
    </source>
</evidence>
<dbReference type="Proteomes" id="UP000256845">
    <property type="component" value="Unassembled WGS sequence"/>
</dbReference>
<dbReference type="AlphaFoldDB" id="A0A3D9H3Q6"/>
<comment type="caution">
    <text evidence="1">The sequence shown here is derived from an EMBL/GenBank/DDBJ whole genome shotgun (WGS) entry which is preliminary data.</text>
</comment>
<organism evidence="1 2">
    <name type="scientific">Aestuariispira insulae</name>
    <dbReference type="NCBI Taxonomy" id="1461337"/>
    <lineage>
        <taxon>Bacteria</taxon>
        <taxon>Pseudomonadati</taxon>
        <taxon>Pseudomonadota</taxon>
        <taxon>Alphaproteobacteria</taxon>
        <taxon>Rhodospirillales</taxon>
        <taxon>Kiloniellaceae</taxon>
        <taxon>Aestuariispira</taxon>
    </lineage>
</organism>
<protein>
    <submittedName>
        <fullName evidence="1">Uncharacterized protein</fullName>
    </submittedName>
</protein>
<dbReference type="EMBL" id="QRDW01000017">
    <property type="protein sequence ID" value="RED44134.1"/>
    <property type="molecule type" value="Genomic_DNA"/>
</dbReference>
<gene>
    <name evidence="1" type="ORF">DFP90_11738</name>
</gene>
<accession>A0A3D9H3Q6</accession>